<organism evidence="1 2">
    <name type="scientific">Melastoma candidum</name>
    <dbReference type="NCBI Taxonomy" id="119954"/>
    <lineage>
        <taxon>Eukaryota</taxon>
        <taxon>Viridiplantae</taxon>
        <taxon>Streptophyta</taxon>
        <taxon>Embryophyta</taxon>
        <taxon>Tracheophyta</taxon>
        <taxon>Spermatophyta</taxon>
        <taxon>Magnoliopsida</taxon>
        <taxon>eudicotyledons</taxon>
        <taxon>Gunneridae</taxon>
        <taxon>Pentapetalae</taxon>
        <taxon>rosids</taxon>
        <taxon>malvids</taxon>
        <taxon>Myrtales</taxon>
        <taxon>Melastomataceae</taxon>
        <taxon>Melastomatoideae</taxon>
        <taxon>Melastomateae</taxon>
        <taxon>Melastoma</taxon>
    </lineage>
</organism>
<evidence type="ECO:0000313" key="2">
    <source>
        <dbReference type="Proteomes" id="UP001057402"/>
    </source>
</evidence>
<reference evidence="2" key="1">
    <citation type="journal article" date="2023" name="Front. Plant Sci.">
        <title>Chromosomal-level genome assembly of Melastoma candidum provides insights into trichome evolution.</title>
        <authorList>
            <person name="Zhong Y."/>
            <person name="Wu W."/>
            <person name="Sun C."/>
            <person name="Zou P."/>
            <person name="Liu Y."/>
            <person name="Dai S."/>
            <person name="Zhou R."/>
        </authorList>
    </citation>
    <scope>NUCLEOTIDE SEQUENCE [LARGE SCALE GENOMIC DNA]</scope>
</reference>
<protein>
    <submittedName>
        <fullName evidence="1">Uncharacterized protein</fullName>
    </submittedName>
</protein>
<name>A0ACB9R8C9_9MYRT</name>
<proteinExistence type="predicted"/>
<sequence>MSPLLVLTRTARPSFFPHYVLFLTFLVCAFVISSLPRRSSPLTSGSPSSVAPLLSLHLVAPGPSTDSQSPVSKGGAFREEVKNEKNNDDDDKLGGWLRKMKGCDLYDGRWVRDEVGGYPMYRQGSCPFIDEAFDCFGNGKRDSGYAMYRWQPFDCDLPRLDGRKMLRMLRGKRLVFVGDSLNRNMWESLICILRDVVQDKSSVFEVSGSEEFRTETSYSFFFKDYNCSVEFFQTPFLVQESEVKEANGSRRETLRLDMVENQSDVYKDADYLIFNTGHWWTHEKTSLGTNYYQEGNRVYDHLNVKVAFRKALTTWGSWIDSNTDPSKTLVFFRGYSSAHFRGGHWNTGGKCDVVKVPRTGDKYNPKYPTKMKILESVMKAMKTPVMYLNVTRMSGFREDGHPSLYRKRNPTDEERKYQDCSHWCLPGVPDIWNELLYTEILIRKAENRWNKARVGSAHVSPGPSMMRAASTTLDPSSMFRETFGGIPRRGGSNWLESCVMDAEDAVEELDYEMNDAESDGSETPTSTVRKARKHMEELRRLAKKDPEFFEFLKENDRELLEFDADEVDQSGASELGDEELVVDDATAVSEIVEAKKPSNNVITDAMVESWCNAVKENGKVGAVRSLLRAFRCASHYGDDENEKSASKLKMMSSVVFNKIMVFVLSEMDGVLRKLLRLPATGGKKETIKELTGTRPWKNYNHMVKSYLGNALHILNQMTDTEMIAFTLRRLKCSSILLAAFPSLLRKYIKVLLHFWGTGGGALPVVSFLFLRDLCIRLGSDILDDCIKGLYKAYVLNCQFVNASKLQHIQFLSNCVIELLGVDLGCAYQHAFVFIRQLAVILRDALTMKTKESFRKVYEWKYISCLELWTGAICAYSSEVDFAPLAYPLTQIILGVSRLVPTARYFPLRLRCIRMLNRIAAATGTFIPVSMLLLDMLEMKELNKPPTGGVGNTIDFRSVLKVNKASLKTKSFQEACVSSVVEEIAEHLQRWSYSVAFFELSFIPSVRLRNFSKSTKVERFRKEMRQLIRQIDANAEFTNKRRSTISFLPNDPASSSFLEDEKRTGASPLSQYVSVLRQRAQQRIDSLKESSVIVGEKSSFFGRDVPQSDDEDDTTNEQGAAVFGSSWLPAGKKAKHSKEVDTDEGKDKSKKKKKKKRKSEQIDGVQSLDEDIVEDLVLSSDDEDFGGFGHGSHNDEDGPVPVKRPGKKRKVPERKPEGRRGSYRKKSKKHKKA</sequence>
<evidence type="ECO:0000313" key="1">
    <source>
        <dbReference type="EMBL" id="KAI4373698.1"/>
    </source>
</evidence>
<keyword evidence="2" id="KW-1185">Reference proteome</keyword>
<dbReference type="Proteomes" id="UP001057402">
    <property type="component" value="Chromosome 4"/>
</dbReference>
<dbReference type="EMBL" id="CM042883">
    <property type="protein sequence ID" value="KAI4373698.1"/>
    <property type="molecule type" value="Genomic_DNA"/>
</dbReference>
<gene>
    <name evidence="1" type="ORF">MLD38_011794</name>
</gene>
<accession>A0ACB9R8C9</accession>
<comment type="caution">
    <text evidence="1">The sequence shown here is derived from an EMBL/GenBank/DDBJ whole genome shotgun (WGS) entry which is preliminary data.</text>
</comment>